<keyword evidence="9 14" id="KW-0472">Membrane</keyword>
<feature type="transmembrane region" description="Helical" evidence="14">
    <location>
        <begin position="135"/>
        <end position="157"/>
    </location>
</feature>
<feature type="transmembrane region" description="Helical" evidence="14">
    <location>
        <begin position="209"/>
        <end position="228"/>
    </location>
</feature>
<dbReference type="FunFam" id="1.10.3080.10:FF:000003">
    <property type="entry name" value="Chloride channel 2"/>
    <property type="match status" value="1"/>
</dbReference>
<evidence type="ECO:0000256" key="11">
    <source>
        <dbReference type="ARBA" id="ARBA00023214"/>
    </source>
</evidence>
<feature type="region of interest" description="Disordered" evidence="13">
    <location>
        <begin position="773"/>
        <end position="892"/>
    </location>
</feature>
<keyword evidence="6 14" id="KW-1133">Transmembrane helix</keyword>
<dbReference type="InterPro" id="IPR014743">
    <property type="entry name" value="Cl-channel_core"/>
</dbReference>
<dbReference type="GeneTree" id="ENSGT00940000157383"/>
<feature type="transmembrane region" description="Helical" evidence="14">
    <location>
        <begin position="365"/>
        <end position="384"/>
    </location>
</feature>
<feature type="compositionally biased region" description="Pro residues" evidence="13">
    <location>
        <begin position="870"/>
        <end position="887"/>
    </location>
</feature>
<sequence>MRQRRINLFPRCPGQFSWSLSSGDKSRGRKHGTHHRSHARTRHGHGRRGQNGYHSPEPDLASSVKKKRSYSKCRDCIARVQRFLVTRLGEDWIFLVLLGITMALVSWTMDYASAKSLQAYKWIHGELRGNIPLQYLAWVSYPLMFILFSSLFCHLVSPQAIGSGIPELKTILRGVVLKEYLTLKAFIAKVIGLTAALGSGMPVGKEGPFVHIASICAAVLSRFMSFFSGVYQNPYCYTDILTVGCAVGVGCCFGTPLGGVLFSIEVTSTYFAVRNYWRGYFAATFSAFIFRVLSVFNKDAVTITALFRTNFRMDFPFDLQELPAFAIIGIFCGFLGAFFVYLNRQVVLFMRRPNAMTRFLTKHRLLFPAVVTLIIATLTFPPGFGQFMAGELMPRECINSLFDNFTWTKISGSPPPVGLGRSAAWLHPNVSVFVILVLFFLMKFWMSAVATTMPIPSGAFMPVFILGAAFGRLVGEIMATLFPHGIVFDGILYRIIPGGYAVIGAAALTGAVTHTVSTAVICFELTGQISHILPMMVAVILANMVAQGLQPSLYDSIIQVKKLPYLPELGFGHMSQYNIFVEDIMVRTVKFMSSQSTYREVKLLLDSTSLKSIPLVDSKGKQTDEAPSLLFRLGIIEIRVRQPLTPKEPFGPSFHRKENTGSWKYFLTSKMKITLYILFVCFYLYIKAWEEEEMDKPMEIDEIRVDPSPFQLVERTSLHKTHTLFSLLGLSHAYVTSTGKLVGVVALKELQKAIEGSTRSGVRLRPPLASFRDISNHNSVSKPPPPSPNAPSSPPSPEIVAQAPPLSPPSPSQHHHHHSHENETEVLIEGVPREVEESTSSASGSGSSTVACSSASRSCSCNSNLTLPPSSTPPPVPSSSSPPPSPPLSSIRLSTLQRLFEEEEDSDDEPMV</sequence>
<evidence type="ECO:0000256" key="8">
    <source>
        <dbReference type="ARBA" id="ARBA00023122"/>
    </source>
</evidence>
<dbReference type="Gene3D" id="1.10.3080.10">
    <property type="entry name" value="Clc chloride channel"/>
    <property type="match status" value="1"/>
</dbReference>
<dbReference type="CDD" id="cd03683">
    <property type="entry name" value="ClC_1_like"/>
    <property type="match status" value="1"/>
</dbReference>
<dbReference type="GO" id="GO:0034707">
    <property type="term" value="C:chloride channel complex"/>
    <property type="evidence" value="ECO:0007669"/>
    <property type="project" value="UniProtKB-KW"/>
</dbReference>
<evidence type="ECO:0000256" key="10">
    <source>
        <dbReference type="ARBA" id="ARBA00023173"/>
    </source>
</evidence>
<evidence type="ECO:0008006" key="17">
    <source>
        <dbReference type="Google" id="ProtNLM"/>
    </source>
</evidence>
<feature type="transmembrane region" description="Helical" evidence="14">
    <location>
        <begin position="240"/>
        <end position="264"/>
    </location>
</feature>
<evidence type="ECO:0000256" key="1">
    <source>
        <dbReference type="ARBA" id="ARBA00004141"/>
    </source>
</evidence>
<keyword evidence="10" id="KW-0869">Chloride channel</keyword>
<dbReference type="InterPro" id="IPR050970">
    <property type="entry name" value="Cl_channel_volt-gated"/>
</dbReference>
<keyword evidence="2" id="KW-0813">Transport</keyword>
<keyword evidence="12" id="KW-0407">Ion channel</keyword>
<dbReference type="CDD" id="cd04591">
    <property type="entry name" value="CBS_pair_voltage-gated_CLC_euk_bac"/>
    <property type="match status" value="1"/>
</dbReference>
<feature type="compositionally biased region" description="Pro residues" evidence="13">
    <location>
        <begin position="782"/>
        <end position="797"/>
    </location>
</feature>
<accession>A0AAX7VJW4</accession>
<dbReference type="SUPFAM" id="SSF54631">
    <property type="entry name" value="CBS-domain pair"/>
    <property type="match status" value="1"/>
</dbReference>
<feature type="transmembrane region" description="Helical" evidence="14">
    <location>
        <begin position="525"/>
        <end position="546"/>
    </location>
</feature>
<dbReference type="GO" id="GO:0005886">
    <property type="term" value="C:plasma membrane"/>
    <property type="evidence" value="ECO:0007669"/>
    <property type="project" value="TreeGrafter"/>
</dbReference>
<name>A0AAX7VJW4_ASTCA</name>
<evidence type="ECO:0000256" key="5">
    <source>
        <dbReference type="ARBA" id="ARBA00022882"/>
    </source>
</evidence>
<feature type="region of interest" description="Disordered" evidence="13">
    <location>
        <begin position="19"/>
        <end position="64"/>
    </location>
</feature>
<reference evidence="15 16" key="1">
    <citation type="submission" date="2018-05" db="EMBL/GenBank/DDBJ databases">
        <authorList>
            <person name="Datahose"/>
        </authorList>
    </citation>
    <scope>NUCLEOTIDE SEQUENCE</scope>
</reference>
<proteinExistence type="predicted"/>
<dbReference type="InterPro" id="IPR046342">
    <property type="entry name" value="CBS_dom_sf"/>
</dbReference>
<feature type="transmembrane region" description="Helical" evidence="14">
    <location>
        <begin position="425"/>
        <end position="446"/>
    </location>
</feature>
<evidence type="ECO:0000256" key="13">
    <source>
        <dbReference type="SAM" id="MobiDB-lite"/>
    </source>
</evidence>
<reference evidence="15" key="3">
    <citation type="submission" date="2025-08" db="UniProtKB">
        <authorList>
            <consortium name="Ensembl"/>
        </authorList>
    </citation>
    <scope>IDENTIFICATION</scope>
</reference>
<reference evidence="15" key="4">
    <citation type="submission" date="2025-09" db="UniProtKB">
        <authorList>
            <consortium name="Ensembl"/>
        </authorList>
    </citation>
    <scope>IDENTIFICATION</scope>
</reference>
<evidence type="ECO:0000313" key="15">
    <source>
        <dbReference type="Ensembl" id="ENSACLP00000082020.1"/>
    </source>
</evidence>
<evidence type="ECO:0000256" key="14">
    <source>
        <dbReference type="SAM" id="Phobius"/>
    </source>
</evidence>
<keyword evidence="7" id="KW-0406">Ion transport</keyword>
<dbReference type="InterPro" id="IPR001807">
    <property type="entry name" value="ClC"/>
</dbReference>
<feature type="transmembrane region" description="Helical" evidence="14">
    <location>
        <begin position="491"/>
        <end position="513"/>
    </location>
</feature>
<feature type="transmembrane region" description="Helical" evidence="14">
    <location>
        <begin position="322"/>
        <end position="344"/>
    </location>
</feature>
<feature type="transmembrane region" description="Helical" evidence="14">
    <location>
        <begin position="276"/>
        <end position="296"/>
    </location>
</feature>
<feature type="transmembrane region" description="Helical" evidence="14">
    <location>
        <begin position="458"/>
        <end position="479"/>
    </location>
</feature>
<reference evidence="16" key="2">
    <citation type="submission" date="2023-03" db="EMBL/GenBank/DDBJ databases">
        <authorList>
            <consortium name="Wellcome Sanger Institute Data Sharing"/>
        </authorList>
    </citation>
    <scope>NUCLEOTIDE SEQUENCE [LARGE SCALE GENOMIC DNA]</scope>
</reference>
<dbReference type="AlphaFoldDB" id="A0AAX7VJW4"/>
<protein>
    <recommendedName>
        <fullName evidence="17">Chloride channel protein</fullName>
    </recommendedName>
</protein>
<evidence type="ECO:0000256" key="12">
    <source>
        <dbReference type="ARBA" id="ARBA00023303"/>
    </source>
</evidence>
<keyword evidence="3 14" id="KW-0812">Transmembrane</keyword>
<organism evidence="15 16">
    <name type="scientific">Astatotilapia calliptera</name>
    <name type="common">Eastern happy</name>
    <name type="synonym">Chromis callipterus</name>
    <dbReference type="NCBI Taxonomy" id="8154"/>
    <lineage>
        <taxon>Eukaryota</taxon>
        <taxon>Metazoa</taxon>
        <taxon>Chordata</taxon>
        <taxon>Craniata</taxon>
        <taxon>Vertebrata</taxon>
        <taxon>Euteleostomi</taxon>
        <taxon>Actinopterygii</taxon>
        <taxon>Neopterygii</taxon>
        <taxon>Teleostei</taxon>
        <taxon>Neoteleostei</taxon>
        <taxon>Acanthomorphata</taxon>
        <taxon>Ovalentaria</taxon>
        <taxon>Cichlomorphae</taxon>
        <taxon>Cichliformes</taxon>
        <taxon>Cichlidae</taxon>
        <taxon>African cichlids</taxon>
        <taxon>Pseudocrenilabrinae</taxon>
        <taxon>Haplochromini</taxon>
        <taxon>Astatotilapia</taxon>
    </lineage>
</organism>
<dbReference type="Pfam" id="PF00654">
    <property type="entry name" value="Voltage_CLC"/>
    <property type="match status" value="1"/>
</dbReference>
<dbReference type="Proteomes" id="UP000265100">
    <property type="component" value="Chromosome 22"/>
</dbReference>
<dbReference type="PANTHER" id="PTHR45720">
    <property type="entry name" value="CHLORIDE CHANNEL PROTEIN 2"/>
    <property type="match status" value="1"/>
</dbReference>
<evidence type="ECO:0000313" key="16">
    <source>
        <dbReference type="Proteomes" id="UP000265100"/>
    </source>
</evidence>
<evidence type="ECO:0000256" key="7">
    <source>
        <dbReference type="ARBA" id="ARBA00023065"/>
    </source>
</evidence>
<dbReference type="GO" id="GO:0005247">
    <property type="term" value="F:voltage-gated chloride channel activity"/>
    <property type="evidence" value="ECO:0007669"/>
    <property type="project" value="TreeGrafter"/>
</dbReference>
<evidence type="ECO:0000256" key="6">
    <source>
        <dbReference type="ARBA" id="ARBA00022989"/>
    </source>
</evidence>
<keyword evidence="11" id="KW-0868">Chloride</keyword>
<keyword evidence="8" id="KW-0129">CBS domain</keyword>
<evidence type="ECO:0000256" key="3">
    <source>
        <dbReference type="ARBA" id="ARBA00022692"/>
    </source>
</evidence>
<dbReference type="PANTHER" id="PTHR45720:SF9">
    <property type="entry name" value="CHLORIDE CHANNEL 1, SKELETAL MUSCLE ISOFORM X1"/>
    <property type="match status" value="1"/>
</dbReference>
<dbReference type="Gene3D" id="3.10.580.10">
    <property type="entry name" value="CBS-domain"/>
    <property type="match status" value="1"/>
</dbReference>
<dbReference type="SUPFAM" id="SSF81340">
    <property type="entry name" value="Clc chloride channel"/>
    <property type="match status" value="1"/>
</dbReference>
<feature type="compositionally biased region" description="Basic residues" evidence="13">
    <location>
        <begin position="27"/>
        <end position="48"/>
    </location>
</feature>
<dbReference type="Ensembl" id="ENSACLT00000064735.1">
    <property type="protein sequence ID" value="ENSACLP00000082020.1"/>
    <property type="gene ID" value="ENSACLG00000029024.1"/>
</dbReference>
<evidence type="ECO:0000256" key="2">
    <source>
        <dbReference type="ARBA" id="ARBA00022448"/>
    </source>
</evidence>
<feature type="transmembrane region" description="Helical" evidence="14">
    <location>
        <begin position="92"/>
        <end position="114"/>
    </location>
</feature>
<comment type="subcellular location">
    <subcellularLocation>
        <location evidence="1">Membrane</location>
        <topology evidence="1">Multi-pass membrane protein</topology>
    </subcellularLocation>
</comment>
<keyword evidence="16" id="KW-1185">Reference proteome</keyword>
<keyword evidence="5" id="KW-0851">Voltage-gated channel</keyword>
<evidence type="ECO:0000256" key="9">
    <source>
        <dbReference type="ARBA" id="ARBA00023136"/>
    </source>
</evidence>
<feature type="compositionally biased region" description="Low complexity" evidence="13">
    <location>
        <begin position="838"/>
        <end position="869"/>
    </location>
</feature>
<dbReference type="PRINTS" id="PR00762">
    <property type="entry name" value="CLCHANNEL"/>
</dbReference>
<keyword evidence="4" id="KW-0677">Repeat</keyword>
<evidence type="ECO:0000256" key="4">
    <source>
        <dbReference type="ARBA" id="ARBA00022737"/>
    </source>
</evidence>